<organism evidence="2 3">
    <name type="scientific">Hamadaea flava</name>
    <dbReference type="NCBI Taxonomy" id="1742688"/>
    <lineage>
        <taxon>Bacteria</taxon>
        <taxon>Bacillati</taxon>
        <taxon>Actinomycetota</taxon>
        <taxon>Actinomycetes</taxon>
        <taxon>Micromonosporales</taxon>
        <taxon>Micromonosporaceae</taxon>
        <taxon>Hamadaea</taxon>
    </lineage>
</organism>
<feature type="region of interest" description="Disordered" evidence="1">
    <location>
        <begin position="280"/>
        <end position="312"/>
    </location>
</feature>
<protein>
    <submittedName>
        <fullName evidence="2">Uncharacterized protein</fullName>
    </submittedName>
</protein>
<feature type="compositionally biased region" description="Low complexity" evidence="1">
    <location>
        <begin position="292"/>
        <end position="312"/>
    </location>
</feature>
<gene>
    <name evidence="2" type="ORF">ACFOZ4_19570</name>
</gene>
<keyword evidence="3" id="KW-1185">Reference proteome</keyword>
<evidence type="ECO:0000313" key="3">
    <source>
        <dbReference type="Proteomes" id="UP001595816"/>
    </source>
</evidence>
<sequence length="312" mass="34191">MAMEMPPWCGRCDQQTRRFDLGDSERRCPECHPYWAFGHSSIDPARVPVGRAAQEQAVRWLLYELVSLRELQPPELRRRLSRFFEAGWTPLDVVHALDHDPDGSSARGVPLAGDLPARVEQRVLNLLAAWCDADGQLLASISQQAASRRERMHERQRAAHAAWAEVAARPINPDAALVSGARGIAAEARRRAEHLRLEGRRRERAALAAQATAIRARQDRINDSAQRLAAYAVRTAAGVGEVEDLAATRHECAAELDDTAYELHVVSSGCDADVTPSVADFGSAGRRNASTSMRRSVGASAARRGGTQRRAA</sequence>
<accession>A0ABV8LPY7</accession>
<evidence type="ECO:0000313" key="2">
    <source>
        <dbReference type="EMBL" id="MFC4132814.1"/>
    </source>
</evidence>
<comment type="caution">
    <text evidence="2">The sequence shown here is derived from an EMBL/GenBank/DDBJ whole genome shotgun (WGS) entry which is preliminary data.</text>
</comment>
<dbReference type="EMBL" id="JBHSAY010000009">
    <property type="protein sequence ID" value="MFC4132814.1"/>
    <property type="molecule type" value="Genomic_DNA"/>
</dbReference>
<dbReference type="RefSeq" id="WP_253752514.1">
    <property type="nucleotide sequence ID" value="NZ_JAMZDZ010000001.1"/>
</dbReference>
<evidence type="ECO:0000256" key="1">
    <source>
        <dbReference type="SAM" id="MobiDB-lite"/>
    </source>
</evidence>
<name>A0ABV8LPY7_9ACTN</name>
<dbReference type="Proteomes" id="UP001595816">
    <property type="component" value="Unassembled WGS sequence"/>
</dbReference>
<reference evidence="3" key="1">
    <citation type="journal article" date="2019" name="Int. J. Syst. Evol. Microbiol.">
        <title>The Global Catalogue of Microorganisms (GCM) 10K type strain sequencing project: providing services to taxonomists for standard genome sequencing and annotation.</title>
        <authorList>
            <consortium name="The Broad Institute Genomics Platform"/>
            <consortium name="The Broad Institute Genome Sequencing Center for Infectious Disease"/>
            <person name="Wu L."/>
            <person name="Ma J."/>
        </authorList>
    </citation>
    <scope>NUCLEOTIDE SEQUENCE [LARGE SCALE GENOMIC DNA]</scope>
    <source>
        <strain evidence="3">CGMCC 4.7289</strain>
    </source>
</reference>
<proteinExistence type="predicted"/>